<protein>
    <submittedName>
        <fullName evidence="2">Bacteriophage capsid portal protein</fullName>
    </submittedName>
</protein>
<keyword evidence="3" id="KW-1185">Reference proteome</keyword>
<reference evidence="2 3" key="1">
    <citation type="submission" date="2018-09" db="EMBL/GenBank/DDBJ databases">
        <title>Zymobacter palmae IAM14233 (=T109) whole genome analysis.</title>
        <authorList>
            <person name="Yanase H."/>
        </authorList>
    </citation>
    <scope>NUCLEOTIDE SEQUENCE [LARGE SCALE GENOMIC DNA]</scope>
    <source>
        <strain evidence="2 3">IAM14233</strain>
    </source>
</reference>
<organism evidence="2 3">
    <name type="scientific">Zymobacter palmae</name>
    <dbReference type="NCBI Taxonomy" id="33074"/>
    <lineage>
        <taxon>Bacteria</taxon>
        <taxon>Pseudomonadati</taxon>
        <taxon>Pseudomonadota</taxon>
        <taxon>Gammaproteobacteria</taxon>
        <taxon>Oceanospirillales</taxon>
        <taxon>Halomonadaceae</taxon>
        <taxon>Zymobacter group</taxon>
        <taxon>Zymobacter</taxon>
    </lineage>
</organism>
<dbReference type="RefSeq" id="WP_038278059.1">
    <property type="nucleotide sequence ID" value="NZ_AP018933.1"/>
</dbReference>
<evidence type="ECO:0000313" key="2">
    <source>
        <dbReference type="EMBL" id="BBG31312.1"/>
    </source>
</evidence>
<dbReference type="STRING" id="1123510.GCA_000620025_01743"/>
<dbReference type="EMBL" id="AP018933">
    <property type="protein sequence ID" value="BBG31312.1"/>
    <property type="molecule type" value="Genomic_DNA"/>
</dbReference>
<name>A0A348HI60_9GAMM</name>
<dbReference type="NCBIfam" id="TIGR01540">
    <property type="entry name" value="portal_PBSX"/>
    <property type="match status" value="1"/>
</dbReference>
<evidence type="ECO:0000313" key="3">
    <source>
        <dbReference type="Proteomes" id="UP000267342"/>
    </source>
</evidence>
<dbReference type="OrthoDB" id="5449776at2"/>
<accession>A0A348HI60</accession>
<dbReference type="InterPro" id="IPR006430">
    <property type="entry name" value="Phage_portal_PBSX"/>
</dbReference>
<dbReference type="KEGG" id="zpl:ZBT109_2582"/>
<sequence length="331" mass="37415">MTDSQQGNAHIEAFTFGEAEPIRTAYDLVNTGLWAMGGLWYEPPFDYRLLSKCYRATPHHGSALQVKRNILVRSFIPHPLLSRQQFTALALDFLTFGNAYLHPIYSRLGNLMALDVPRAKYVRRGLDLDTYYWVPLYGQEEAFTTPPWHLMQPGIDQEVYGEPDYIGALDSIQLNKEATTFRLRYYRNGSHAGFILYTTGDKIDPTDQDNMRKALKDSKGPGNFRNFYMHITDGNKDSVNLIPISEIAAKDDFQAIKGQTRDDQLAAHRVPPQLMGIIPNNTGGFGDIEKAAAVFVANELEPLQETLSEFNDMIGQEVIRFAPFSLSQPRS</sequence>
<dbReference type="Pfam" id="PF04860">
    <property type="entry name" value="Phage_portal"/>
    <property type="match status" value="1"/>
</dbReference>
<dbReference type="Proteomes" id="UP000267342">
    <property type="component" value="Chromosome"/>
</dbReference>
<comment type="similarity">
    <text evidence="1">Belongs to the phage portal family. PBSX subfamily.</text>
</comment>
<dbReference type="AlphaFoldDB" id="A0A348HI60"/>
<evidence type="ECO:0000256" key="1">
    <source>
        <dbReference type="ARBA" id="ARBA00006799"/>
    </source>
</evidence>
<dbReference type="InterPro" id="IPR006944">
    <property type="entry name" value="Phage/GTA_portal"/>
</dbReference>
<gene>
    <name evidence="2" type="ORF">ZBT109_2582</name>
</gene>
<proteinExistence type="inferred from homology"/>